<dbReference type="Gene3D" id="1.20.1560.10">
    <property type="entry name" value="ABC transporter type 1, transmembrane domain"/>
    <property type="match status" value="2"/>
</dbReference>
<dbReference type="PROSITE" id="PS50929">
    <property type="entry name" value="ABC_TM1F"/>
    <property type="match status" value="2"/>
</dbReference>
<dbReference type="EMBL" id="CAJZBQ010000012">
    <property type="protein sequence ID" value="CAG9314537.1"/>
    <property type="molecule type" value="Genomic_DNA"/>
</dbReference>
<dbReference type="InterPro" id="IPR027417">
    <property type="entry name" value="P-loop_NTPase"/>
</dbReference>
<protein>
    <submittedName>
        <fullName evidence="12">Uncharacterized protein</fullName>
    </submittedName>
</protein>
<keyword evidence="8 9" id="KW-0472">Membrane</keyword>
<feature type="transmembrane region" description="Helical" evidence="9">
    <location>
        <begin position="208"/>
        <end position="231"/>
    </location>
</feature>
<keyword evidence="4 9" id="KW-0812">Transmembrane</keyword>
<accession>A0AAU9IJA7</accession>
<evidence type="ECO:0000256" key="4">
    <source>
        <dbReference type="ARBA" id="ARBA00022692"/>
    </source>
</evidence>
<sequence length="1291" mass="145693">MDIPKHPYDTCSLITRFFEFWLVKHIWYRFKHKASEETLIPPPEKEDLKSNYLRVKHAWEQEKLKHRPSFERALWSVYWKEYILSGLPMIISLGCNLGVSLLIGEIISFLEDGSDLYIGILYGLGILFLALLSQNQNDRVFFNYASLGSRIQFASMLLIYDKLLDISNITLNQESVAASLVSTATTDLSIFEQLTITSFIWTIPFYEVGALVILAIKLGWSGVIGLVFIILNIPLQIYLSNLTAKYRGKIGRESGQRLGLTTNLIEGIRIIKMYAWELPFYEILSRIRNIELSLYWKKAIIKVLTFTLLVSGQGFVLLLTFYVHVKMGGTLGLSSVFSAISVLNNSHFYITGMVSIGMILQGFMKAVCQRVTNTLLLPTKEHYVRRDKQNCAVHLIEVNASWSVMEREDVLHTSNGLVTSSADSPSYVLKNVTFHVEPGELCAIVGSVACGKSTVLQTILGETFLVGGDVVVGGSVAYVEQEPWIITGTFRDNIVMGHDYEPEFYENTIQCCALSEDLEKMKYGDKTLVGERGNSLSGGQKARIAIARAVYSSKDIYLLDDPLSAVDSKVADKLFSVCIKGMLREKTRLLVTNQVHFLPQCDKIILLDSGRVVFCGTYEDMQKEEWALEMIGQNSESFKNEGHKLQVAFGEEAKKSTSYNFNSEKEEDKNTVMVEEQANGGVPLKCYYKFMRDGFYYCCLVVTFLIACICIQFVYVIMQWWISYWTSQNEDEQDSGYYPLVLLILSVIVFVTTFFRNSILMKCLYISCSKLHKSAISGILFSPVRFFDSTPSGRIINRFSRDLFFVDELAVGNLTDSLMFSLIVLGSIITMIYIVPINLAALGVFVVIAYYIYHVSGSHIRDLKRMDLIYRSPIQSSFNATVSGLVNIRCYDWQNHFRNSITEVVKKSQYILSNYVAALRFYLLFIGMTGGGVLGINAILIVLVLGQSDSQLASLSLSFSVSVMAFLPWCFRMIIDTQISMSSTDRLYDYTTLLPEGDLNVKEFQITTGKIEFQEVTMRYREHLEFSLVSASFIIPGGTRVGVVGRTGSGKSTLFQVLFRSFPLYDGAIFIDDQDITQLGLHDLRKNLSIIPQSPFLFSASLRKNLDPFDQHDDEALWKVLECVDLADYFENSSHGLETELSSNSAALSVGQKQLICLARAILKNNKILVIDEATAFVDLNTDQFIQETIRRMFKGATILTIAHRLHTVIDSDAIIVMDKGRIQEIGKPEDLIKRKGTMFGKMVNSYGASEATRLRKATVKEAPLLPQFSISMRKLESMNNKVRNTIKQID</sequence>
<comment type="caution">
    <text evidence="12">The sequence shown here is derived from an EMBL/GenBank/DDBJ whole genome shotgun (WGS) entry which is preliminary data.</text>
</comment>
<feature type="transmembrane region" description="Helical" evidence="9">
    <location>
        <begin position="737"/>
        <end position="755"/>
    </location>
</feature>
<dbReference type="PANTHER" id="PTHR24223">
    <property type="entry name" value="ATP-BINDING CASSETTE SUB-FAMILY C"/>
    <property type="match status" value="1"/>
</dbReference>
<evidence type="ECO:0000256" key="5">
    <source>
        <dbReference type="ARBA" id="ARBA00022741"/>
    </source>
</evidence>
<evidence type="ECO:0000256" key="8">
    <source>
        <dbReference type="ARBA" id="ARBA00023136"/>
    </source>
</evidence>
<dbReference type="GO" id="GO:0005524">
    <property type="term" value="F:ATP binding"/>
    <property type="evidence" value="ECO:0007669"/>
    <property type="project" value="UniProtKB-KW"/>
</dbReference>
<keyword evidence="3" id="KW-0813">Transport</keyword>
<evidence type="ECO:0000256" key="6">
    <source>
        <dbReference type="ARBA" id="ARBA00022840"/>
    </source>
</evidence>
<feature type="domain" description="ABC transporter" evidence="10">
    <location>
        <begin position="1011"/>
        <end position="1245"/>
    </location>
</feature>
<feature type="domain" description="ABC transmembrane type-1" evidence="11">
    <location>
        <begin position="89"/>
        <end position="362"/>
    </location>
</feature>
<feature type="transmembrane region" description="Helical" evidence="9">
    <location>
        <begin position="694"/>
        <end position="717"/>
    </location>
</feature>
<feature type="transmembrane region" description="Helical" evidence="9">
    <location>
        <begin position="116"/>
        <end position="133"/>
    </location>
</feature>
<dbReference type="FunFam" id="3.40.50.300:FF:000163">
    <property type="entry name" value="Multidrug resistance-associated protein member 4"/>
    <property type="match status" value="1"/>
</dbReference>
<dbReference type="CDD" id="cd18580">
    <property type="entry name" value="ABC_6TM_ABCC_D2"/>
    <property type="match status" value="1"/>
</dbReference>
<dbReference type="InterPro" id="IPR036640">
    <property type="entry name" value="ABC1_TM_sf"/>
</dbReference>
<gene>
    <name evidence="12" type="ORF">BSTOLATCC_MIC11539</name>
</gene>
<keyword evidence="6" id="KW-0067">ATP-binding</keyword>
<dbReference type="Gene3D" id="3.40.50.300">
    <property type="entry name" value="P-loop containing nucleotide triphosphate hydrolases"/>
    <property type="match status" value="2"/>
</dbReference>
<feature type="transmembrane region" description="Helical" evidence="9">
    <location>
        <begin position="336"/>
        <end position="360"/>
    </location>
</feature>
<evidence type="ECO:0000259" key="10">
    <source>
        <dbReference type="PROSITE" id="PS50893"/>
    </source>
</evidence>
<evidence type="ECO:0000256" key="7">
    <source>
        <dbReference type="ARBA" id="ARBA00022989"/>
    </source>
</evidence>
<organism evidence="12 13">
    <name type="scientific">Blepharisma stoltei</name>
    <dbReference type="NCBI Taxonomy" id="1481888"/>
    <lineage>
        <taxon>Eukaryota</taxon>
        <taxon>Sar</taxon>
        <taxon>Alveolata</taxon>
        <taxon>Ciliophora</taxon>
        <taxon>Postciliodesmatophora</taxon>
        <taxon>Heterotrichea</taxon>
        <taxon>Heterotrichida</taxon>
        <taxon>Blepharismidae</taxon>
        <taxon>Blepharisma</taxon>
    </lineage>
</organism>
<dbReference type="Pfam" id="PF00664">
    <property type="entry name" value="ABC_membrane"/>
    <property type="match status" value="2"/>
</dbReference>
<evidence type="ECO:0000256" key="9">
    <source>
        <dbReference type="SAM" id="Phobius"/>
    </source>
</evidence>
<feature type="transmembrane region" description="Helical" evidence="9">
    <location>
        <begin position="303"/>
        <end position="324"/>
    </location>
</feature>
<dbReference type="GO" id="GO:0016887">
    <property type="term" value="F:ATP hydrolysis activity"/>
    <property type="evidence" value="ECO:0007669"/>
    <property type="project" value="InterPro"/>
</dbReference>
<dbReference type="Proteomes" id="UP001162131">
    <property type="component" value="Unassembled WGS sequence"/>
</dbReference>
<dbReference type="CDD" id="cd03244">
    <property type="entry name" value="ABCC_MRP_domain2"/>
    <property type="match status" value="1"/>
</dbReference>
<dbReference type="GO" id="GO:0140359">
    <property type="term" value="F:ABC-type transporter activity"/>
    <property type="evidence" value="ECO:0007669"/>
    <property type="project" value="InterPro"/>
</dbReference>
<dbReference type="PROSITE" id="PS00211">
    <property type="entry name" value="ABC_TRANSPORTER_1"/>
    <property type="match status" value="2"/>
</dbReference>
<evidence type="ECO:0000256" key="3">
    <source>
        <dbReference type="ARBA" id="ARBA00022448"/>
    </source>
</evidence>
<dbReference type="InterPro" id="IPR017871">
    <property type="entry name" value="ABC_transporter-like_CS"/>
</dbReference>
<dbReference type="InterPro" id="IPR044726">
    <property type="entry name" value="ABCC_6TM_D2"/>
</dbReference>
<dbReference type="GO" id="GO:0016020">
    <property type="term" value="C:membrane"/>
    <property type="evidence" value="ECO:0007669"/>
    <property type="project" value="UniProtKB-SubCell"/>
</dbReference>
<evidence type="ECO:0000259" key="11">
    <source>
        <dbReference type="PROSITE" id="PS50929"/>
    </source>
</evidence>
<keyword evidence="13" id="KW-1185">Reference proteome</keyword>
<dbReference type="SUPFAM" id="SSF52540">
    <property type="entry name" value="P-loop containing nucleoside triphosphate hydrolases"/>
    <property type="match status" value="2"/>
</dbReference>
<evidence type="ECO:0000256" key="1">
    <source>
        <dbReference type="ARBA" id="ARBA00004141"/>
    </source>
</evidence>
<evidence type="ECO:0000313" key="12">
    <source>
        <dbReference type="EMBL" id="CAG9314537.1"/>
    </source>
</evidence>
<keyword evidence="7 9" id="KW-1133">Transmembrane helix</keyword>
<comment type="subcellular location">
    <subcellularLocation>
        <location evidence="1">Membrane</location>
        <topology evidence="1">Multi-pass membrane protein</topology>
    </subcellularLocation>
</comment>
<dbReference type="PROSITE" id="PS50893">
    <property type="entry name" value="ABC_TRANSPORTER_2"/>
    <property type="match status" value="2"/>
</dbReference>
<dbReference type="FunFam" id="3.40.50.300:FF:000997">
    <property type="entry name" value="Multidrug resistance-associated protein 1"/>
    <property type="match status" value="1"/>
</dbReference>
<feature type="transmembrane region" description="Helical" evidence="9">
    <location>
        <begin position="831"/>
        <end position="853"/>
    </location>
</feature>
<dbReference type="InterPro" id="IPR011527">
    <property type="entry name" value="ABC1_TM_dom"/>
</dbReference>
<feature type="transmembrane region" description="Helical" evidence="9">
    <location>
        <begin position="921"/>
        <end position="946"/>
    </location>
</feature>
<comment type="similarity">
    <text evidence="2">Belongs to the ABC transporter superfamily. ABCC family. Conjugate transporter (TC 3.A.1.208) subfamily.</text>
</comment>
<dbReference type="Pfam" id="PF00005">
    <property type="entry name" value="ABC_tran"/>
    <property type="match status" value="2"/>
</dbReference>
<feature type="transmembrane region" description="Helical" evidence="9">
    <location>
        <begin position="952"/>
        <end position="971"/>
    </location>
</feature>
<evidence type="ECO:0000256" key="2">
    <source>
        <dbReference type="ARBA" id="ARBA00009726"/>
    </source>
</evidence>
<dbReference type="InterPro" id="IPR003593">
    <property type="entry name" value="AAA+_ATPase"/>
</dbReference>
<dbReference type="PANTHER" id="PTHR24223:SF456">
    <property type="entry name" value="MULTIDRUG RESISTANCE-ASSOCIATED PROTEIN LETHAL(2)03659"/>
    <property type="match status" value="1"/>
</dbReference>
<dbReference type="CDD" id="cd03250">
    <property type="entry name" value="ABCC_MRP_domain1"/>
    <property type="match status" value="1"/>
</dbReference>
<proteinExistence type="inferred from homology"/>
<name>A0AAU9IJA7_9CILI</name>
<reference evidence="12" key="1">
    <citation type="submission" date="2021-09" db="EMBL/GenBank/DDBJ databases">
        <authorList>
            <consortium name="AG Swart"/>
            <person name="Singh M."/>
            <person name="Singh A."/>
            <person name="Seah K."/>
            <person name="Emmerich C."/>
        </authorList>
    </citation>
    <scope>NUCLEOTIDE SEQUENCE</scope>
    <source>
        <strain evidence="12">ATCC30299</strain>
    </source>
</reference>
<feature type="domain" description="ABC transmembrane type-1" evidence="11">
    <location>
        <begin position="705"/>
        <end position="968"/>
    </location>
</feature>
<dbReference type="SUPFAM" id="SSF90123">
    <property type="entry name" value="ABC transporter transmembrane region"/>
    <property type="match status" value="2"/>
</dbReference>
<keyword evidence="5" id="KW-0547">Nucleotide-binding</keyword>
<evidence type="ECO:0000313" key="13">
    <source>
        <dbReference type="Proteomes" id="UP001162131"/>
    </source>
</evidence>
<feature type="transmembrane region" description="Helical" evidence="9">
    <location>
        <begin position="82"/>
        <end position="110"/>
    </location>
</feature>
<dbReference type="InterPro" id="IPR050173">
    <property type="entry name" value="ABC_transporter_C-like"/>
</dbReference>
<dbReference type="SMART" id="SM00382">
    <property type="entry name" value="AAA"/>
    <property type="match status" value="2"/>
</dbReference>
<dbReference type="InterPro" id="IPR003439">
    <property type="entry name" value="ABC_transporter-like_ATP-bd"/>
</dbReference>
<dbReference type="InterPro" id="IPR044746">
    <property type="entry name" value="ABCC_6TM_D1"/>
</dbReference>
<feature type="domain" description="ABC transporter" evidence="10">
    <location>
        <begin position="405"/>
        <end position="634"/>
    </location>
</feature>
<dbReference type="CDD" id="cd18579">
    <property type="entry name" value="ABC_6TM_ABCC_D1"/>
    <property type="match status" value="1"/>
</dbReference>